<dbReference type="InterPro" id="IPR003018">
    <property type="entry name" value="GAF"/>
</dbReference>
<reference evidence="12" key="1">
    <citation type="submission" date="2020-11" db="EMBL/GenBank/DDBJ databases">
        <title>Carbohydrate-dependent, anaerobic sulfur respiration: A novel catabolism in halophilic archaea.</title>
        <authorList>
            <person name="Sorokin D.Y."/>
            <person name="Messina E."/>
            <person name="Smedile F."/>
            <person name="La Cono V."/>
            <person name="Hallsworth J.E."/>
            <person name="Yakimov M.M."/>
        </authorList>
    </citation>
    <scope>NUCLEOTIDE SEQUENCE</scope>
    <source>
        <strain evidence="12">AArc-S</strain>
    </source>
</reference>
<dbReference type="PANTHER" id="PTHR47429:SF2">
    <property type="entry name" value="PROTEIN TWIN LOV 1"/>
    <property type="match status" value="1"/>
</dbReference>
<dbReference type="SUPFAM" id="SSF88659">
    <property type="entry name" value="Sigma3 and sigma4 domains of RNA polymerase sigma factors"/>
    <property type="match status" value="1"/>
</dbReference>
<feature type="domain" description="Response regulatory" evidence="9">
    <location>
        <begin position="1"/>
        <end position="118"/>
    </location>
</feature>
<evidence type="ECO:0000256" key="7">
    <source>
        <dbReference type="ARBA" id="ARBA00023163"/>
    </source>
</evidence>
<dbReference type="GeneID" id="70685971"/>
<dbReference type="SUPFAM" id="SSF52172">
    <property type="entry name" value="CheY-like"/>
    <property type="match status" value="1"/>
</dbReference>
<dbReference type="Gene3D" id="3.30.450.40">
    <property type="match status" value="1"/>
</dbReference>
<keyword evidence="7" id="KW-0804">Transcription</keyword>
<dbReference type="SMART" id="SM00091">
    <property type="entry name" value="PAS"/>
    <property type="match status" value="1"/>
</dbReference>
<evidence type="ECO:0000256" key="2">
    <source>
        <dbReference type="ARBA" id="ARBA00022643"/>
    </source>
</evidence>
<dbReference type="Gene3D" id="3.40.50.2300">
    <property type="match status" value="1"/>
</dbReference>
<dbReference type="Pfam" id="PF04967">
    <property type="entry name" value="HTH_10"/>
    <property type="match status" value="1"/>
</dbReference>
<dbReference type="Pfam" id="PF15915">
    <property type="entry name" value="BAT"/>
    <property type="match status" value="1"/>
</dbReference>
<evidence type="ECO:0000259" key="10">
    <source>
        <dbReference type="PROSITE" id="PS50112"/>
    </source>
</evidence>
<evidence type="ECO:0000256" key="6">
    <source>
        <dbReference type="ARBA" id="ARBA00023015"/>
    </source>
</evidence>
<keyword evidence="5" id="KW-0157">Chromophore</keyword>
<evidence type="ECO:0000313" key="13">
    <source>
        <dbReference type="Proteomes" id="UP000663586"/>
    </source>
</evidence>
<dbReference type="GO" id="GO:0000160">
    <property type="term" value="P:phosphorelay signal transduction system"/>
    <property type="evidence" value="ECO:0007669"/>
    <property type="project" value="InterPro"/>
</dbReference>
<dbReference type="PROSITE" id="PS50110">
    <property type="entry name" value="RESPONSE_REGULATORY"/>
    <property type="match status" value="1"/>
</dbReference>
<dbReference type="PANTHER" id="PTHR47429">
    <property type="entry name" value="PROTEIN TWIN LOV 1"/>
    <property type="match status" value="1"/>
</dbReference>
<dbReference type="RefSeq" id="WP_238477828.1">
    <property type="nucleotide sequence ID" value="NZ_CP064786.1"/>
</dbReference>
<dbReference type="Pfam" id="PF13185">
    <property type="entry name" value="GAF_2"/>
    <property type="match status" value="1"/>
</dbReference>
<dbReference type="SUPFAM" id="SSF55785">
    <property type="entry name" value="PYP-like sensor domain (PAS domain)"/>
    <property type="match status" value="1"/>
</dbReference>
<dbReference type="EMBL" id="CP064786">
    <property type="protein sequence ID" value="QSG03785.1"/>
    <property type="molecule type" value="Genomic_DNA"/>
</dbReference>
<dbReference type="SMART" id="SM00086">
    <property type="entry name" value="PAC"/>
    <property type="match status" value="1"/>
</dbReference>
<evidence type="ECO:0000259" key="11">
    <source>
        <dbReference type="PROSITE" id="PS50113"/>
    </source>
</evidence>
<sequence length="662" mass="73587">MIKPRTLLVYPAEDADDIKASLESTGCQVVHVSKATRALAKLSSQQFDCLVSGYELPGDDGLSLLSAVRETHPGLPVVLFTDSDEEEITERAFDNGVSRFLRKNGAESLRQLNTEVTDLTVNRSATVHKEEIEEHRPTPEDISRAVHEAPIGITMSDPTLADNPLVFVNEAWSELTGYDEGDMLGRNPRILQGPETDPDNVDELATAIEDEEPVTVEIRNYRNDGTPFWNELTVAPIYDDDGELVHYVGFQNDVTDRKAAERLAKGRAEKLAAERTVLQRILSRVNGLLSEITRILVEENERATIEQQVCEEIVSSKSYVASWIGTMNPADTKLQLSTQTGAISGIQSPVEIESMPNAVEDALELGSVRVCTVGSDERGRLAPDSVGARRLAIIPLVYQQKRYGLLGVYADSDDALDSREVELFESIGQMIASGLNAAETARMLTTANVLELEFEIYDETFPLSRFADVIGTDVEFVGLVRDNGYEIYVRTTRMNGNPADLLSLPRVENIRRVSETDEGYTFAAEVNTKEPFDQLGDYGASVVNITAEPTQATLSLELPLKYNTRSVLELLESLYDRVELKAKHERDGHEETTHEFAAAVNERLTDRQQAALETAHLNGYFEWPRQVDGEEVAETMGITRQTFHQHLRAAERKLVQSFVNPN</sequence>
<accession>A0A897MZH4</accession>
<dbReference type="Pfam" id="PF00072">
    <property type="entry name" value="Response_reg"/>
    <property type="match status" value="1"/>
</dbReference>
<keyword evidence="3" id="KW-0808">Transferase</keyword>
<keyword evidence="2" id="KW-0288">FMN</keyword>
<evidence type="ECO:0000313" key="12">
    <source>
        <dbReference type="EMBL" id="QSG03785.1"/>
    </source>
</evidence>
<dbReference type="InterPro" id="IPR029016">
    <property type="entry name" value="GAF-like_dom_sf"/>
</dbReference>
<dbReference type="Gene3D" id="3.30.450.20">
    <property type="entry name" value="PAS domain"/>
    <property type="match status" value="1"/>
</dbReference>
<dbReference type="InterPro" id="IPR031803">
    <property type="entry name" value="BAT_GAF/HTH-assoc"/>
</dbReference>
<evidence type="ECO:0000256" key="3">
    <source>
        <dbReference type="ARBA" id="ARBA00022679"/>
    </source>
</evidence>
<dbReference type="NCBIfam" id="TIGR00229">
    <property type="entry name" value="sensory_box"/>
    <property type="match status" value="1"/>
</dbReference>
<keyword evidence="6" id="KW-0805">Transcription regulation</keyword>
<keyword evidence="13" id="KW-1185">Reference proteome</keyword>
<evidence type="ECO:0000256" key="5">
    <source>
        <dbReference type="ARBA" id="ARBA00022991"/>
    </source>
</evidence>
<dbReference type="CDD" id="cd00156">
    <property type="entry name" value="REC"/>
    <property type="match status" value="1"/>
</dbReference>
<dbReference type="Proteomes" id="UP000663586">
    <property type="component" value="Chromosome"/>
</dbReference>
<comment type="caution">
    <text evidence="8">Lacks conserved residue(s) required for the propagation of feature annotation.</text>
</comment>
<proteinExistence type="predicted"/>
<dbReference type="InterPro" id="IPR013324">
    <property type="entry name" value="RNA_pol_sigma_r3/r4-like"/>
</dbReference>
<evidence type="ECO:0000259" key="9">
    <source>
        <dbReference type="PROSITE" id="PS50110"/>
    </source>
</evidence>
<evidence type="ECO:0000256" key="1">
    <source>
        <dbReference type="ARBA" id="ARBA00022630"/>
    </source>
</evidence>
<keyword evidence="4" id="KW-0418">Kinase</keyword>
<dbReference type="InterPro" id="IPR035965">
    <property type="entry name" value="PAS-like_dom_sf"/>
</dbReference>
<feature type="domain" description="PAC" evidence="11">
    <location>
        <begin position="214"/>
        <end position="266"/>
    </location>
</feature>
<name>A0A897MZH4_9EURY</name>
<dbReference type="InterPro" id="IPR000700">
    <property type="entry name" value="PAS-assoc_C"/>
</dbReference>
<dbReference type="InterPro" id="IPR001610">
    <property type="entry name" value="PAC"/>
</dbReference>
<protein>
    <submittedName>
        <fullName evidence="12">Signal transduction regulator</fullName>
    </submittedName>
</protein>
<keyword evidence="1" id="KW-0285">Flavoprotein</keyword>
<dbReference type="Pfam" id="PF13426">
    <property type="entry name" value="PAS_9"/>
    <property type="match status" value="1"/>
</dbReference>
<dbReference type="CDD" id="cd00130">
    <property type="entry name" value="PAS"/>
    <property type="match status" value="1"/>
</dbReference>
<dbReference type="InterPro" id="IPR000014">
    <property type="entry name" value="PAS"/>
</dbReference>
<dbReference type="SUPFAM" id="SSF55781">
    <property type="entry name" value="GAF domain-like"/>
    <property type="match status" value="1"/>
</dbReference>
<dbReference type="PROSITE" id="PS50113">
    <property type="entry name" value="PAC"/>
    <property type="match status" value="1"/>
</dbReference>
<dbReference type="InterPro" id="IPR001789">
    <property type="entry name" value="Sig_transdc_resp-reg_receiver"/>
</dbReference>
<evidence type="ECO:0000256" key="8">
    <source>
        <dbReference type="PROSITE-ProRule" id="PRU00169"/>
    </source>
</evidence>
<evidence type="ECO:0000256" key="4">
    <source>
        <dbReference type="ARBA" id="ARBA00022777"/>
    </source>
</evidence>
<dbReference type="KEGG" id="hara:AArcS_2589"/>
<dbReference type="InterPro" id="IPR007050">
    <property type="entry name" value="HTH_bacterioopsin"/>
</dbReference>
<dbReference type="AlphaFoldDB" id="A0A897MZH4"/>
<gene>
    <name evidence="12" type="primary">atoS11</name>
    <name evidence="12" type="ORF">AArcS_2589</name>
</gene>
<dbReference type="SMART" id="SM00448">
    <property type="entry name" value="REC"/>
    <property type="match status" value="1"/>
</dbReference>
<dbReference type="GO" id="GO:0016301">
    <property type="term" value="F:kinase activity"/>
    <property type="evidence" value="ECO:0007669"/>
    <property type="project" value="UniProtKB-KW"/>
</dbReference>
<dbReference type="InterPro" id="IPR011006">
    <property type="entry name" value="CheY-like_superfamily"/>
</dbReference>
<organism evidence="12 13">
    <name type="scientific">Natranaeroarchaeum sulfidigenes</name>
    <dbReference type="NCBI Taxonomy" id="2784880"/>
    <lineage>
        <taxon>Archaea</taxon>
        <taxon>Methanobacteriati</taxon>
        <taxon>Methanobacteriota</taxon>
        <taxon>Stenosarchaea group</taxon>
        <taxon>Halobacteria</taxon>
        <taxon>Halobacteriales</taxon>
        <taxon>Natronoarchaeaceae</taxon>
        <taxon>Natranaeroarchaeum</taxon>
    </lineage>
</organism>
<dbReference type="PROSITE" id="PS50112">
    <property type="entry name" value="PAS"/>
    <property type="match status" value="1"/>
</dbReference>
<feature type="domain" description="PAS" evidence="10">
    <location>
        <begin position="138"/>
        <end position="211"/>
    </location>
</feature>